<evidence type="ECO:0000313" key="3">
    <source>
        <dbReference type="Proteomes" id="UP000708208"/>
    </source>
</evidence>
<evidence type="ECO:0000313" key="2">
    <source>
        <dbReference type="EMBL" id="CAG7731872.1"/>
    </source>
</evidence>
<keyword evidence="3" id="KW-1185">Reference proteome</keyword>
<name>A0A8J2K9J4_9HEXA</name>
<dbReference type="InterPro" id="IPR009038">
    <property type="entry name" value="GOLD_dom"/>
</dbReference>
<feature type="domain" description="GOLD" evidence="1">
    <location>
        <begin position="1"/>
        <end position="70"/>
    </location>
</feature>
<dbReference type="PROSITE" id="PS50866">
    <property type="entry name" value="GOLD"/>
    <property type="match status" value="1"/>
</dbReference>
<reference evidence="2" key="1">
    <citation type="submission" date="2021-06" db="EMBL/GenBank/DDBJ databases">
        <authorList>
            <person name="Hodson N. C."/>
            <person name="Mongue J. A."/>
            <person name="Jaron S. K."/>
        </authorList>
    </citation>
    <scope>NUCLEOTIDE SEQUENCE</scope>
</reference>
<comment type="caution">
    <text evidence="2">The sequence shown here is derived from an EMBL/GenBank/DDBJ whole genome shotgun (WGS) entry which is preliminary data.</text>
</comment>
<gene>
    <name evidence="2" type="ORF">AFUS01_LOCUS20431</name>
</gene>
<feature type="non-terminal residue" evidence="2">
    <location>
        <position position="1"/>
    </location>
</feature>
<protein>
    <recommendedName>
        <fullName evidence="1">GOLD domain-containing protein</fullName>
    </recommendedName>
</protein>
<dbReference type="Proteomes" id="UP000708208">
    <property type="component" value="Unassembled WGS sequence"/>
</dbReference>
<proteinExistence type="predicted"/>
<accession>A0A8J2K9J4</accession>
<dbReference type="EMBL" id="CAJVCH010220516">
    <property type="protein sequence ID" value="CAG7731872.1"/>
    <property type="molecule type" value="Genomic_DNA"/>
</dbReference>
<organism evidence="2 3">
    <name type="scientific">Allacma fusca</name>
    <dbReference type="NCBI Taxonomy" id="39272"/>
    <lineage>
        <taxon>Eukaryota</taxon>
        <taxon>Metazoa</taxon>
        <taxon>Ecdysozoa</taxon>
        <taxon>Arthropoda</taxon>
        <taxon>Hexapoda</taxon>
        <taxon>Collembola</taxon>
        <taxon>Symphypleona</taxon>
        <taxon>Sminthuridae</taxon>
        <taxon>Allacma</taxon>
    </lineage>
</organism>
<dbReference type="OrthoDB" id="1434354at2759"/>
<sequence>WKFRTDDFDISFSIFFEDGNQTVVNTGRVDSHLKEQSGSYIAPVPGRYIMIFDNSDRTGNSKRLYHFISETPPDGMANDSTLGVQIKN</sequence>
<evidence type="ECO:0000259" key="1">
    <source>
        <dbReference type="PROSITE" id="PS50866"/>
    </source>
</evidence>
<dbReference type="AlphaFoldDB" id="A0A8J2K9J4"/>